<evidence type="ECO:0000256" key="1">
    <source>
        <dbReference type="ARBA" id="ARBA00009275"/>
    </source>
</evidence>
<dbReference type="Pfam" id="PF01026">
    <property type="entry name" value="TatD_DNase"/>
    <property type="match status" value="1"/>
</dbReference>
<dbReference type="InterPro" id="IPR001130">
    <property type="entry name" value="TatD-like"/>
</dbReference>
<evidence type="ECO:0000313" key="2">
    <source>
        <dbReference type="EMBL" id="MPC91938.1"/>
    </source>
</evidence>
<sequence>MVTDCGMSGEGSDAISWWEAIIEEVGVWAAFGCHPHFADHFGDEEEAYLQVALMNSNTLALGEIGLDYHKK</sequence>
<gene>
    <name evidence="2" type="primary">TATDN2_0</name>
    <name evidence="2" type="ORF">E2C01_087004</name>
</gene>
<dbReference type="Proteomes" id="UP000324222">
    <property type="component" value="Unassembled WGS sequence"/>
</dbReference>
<dbReference type="InterPro" id="IPR032466">
    <property type="entry name" value="Metal_Hydrolase"/>
</dbReference>
<comment type="caution">
    <text evidence="2">The sequence shown here is derived from an EMBL/GenBank/DDBJ whole genome shotgun (WGS) entry which is preliminary data.</text>
</comment>
<protein>
    <submittedName>
        <fullName evidence="2">Putative deoxyribonuclease TATDN2</fullName>
    </submittedName>
</protein>
<organism evidence="2 3">
    <name type="scientific">Portunus trituberculatus</name>
    <name type="common">Swimming crab</name>
    <name type="synonym">Neptunus trituberculatus</name>
    <dbReference type="NCBI Taxonomy" id="210409"/>
    <lineage>
        <taxon>Eukaryota</taxon>
        <taxon>Metazoa</taxon>
        <taxon>Ecdysozoa</taxon>
        <taxon>Arthropoda</taxon>
        <taxon>Crustacea</taxon>
        <taxon>Multicrustacea</taxon>
        <taxon>Malacostraca</taxon>
        <taxon>Eumalacostraca</taxon>
        <taxon>Eucarida</taxon>
        <taxon>Decapoda</taxon>
        <taxon>Pleocyemata</taxon>
        <taxon>Brachyura</taxon>
        <taxon>Eubrachyura</taxon>
        <taxon>Portunoidea</taxon>
        <taxon>Portunidae</taxon>
        <taxon>Portuninae</taxon>
        <taxon>Portunus</taxon>
    </lineage>
</organism>
<accession>A0A5B7JG55</accession>
<dbReference type="Gene3D" id="3.20.20.140">
    <property type="entry name" value="Metal-dependent hydrolases"/>
    <property type="match status" value="1"/>
</dbReference>
<dbReference type="GO" id="GO:0016788">
    <property type="term" value="F:hydrolase activity, acting on ester bonds"/>
    <property type="evidence" value="ECO:0007669"/>
    <property type="project" value="InterPro"/>
</dbReference>
<proteinExistence type="inferred from homology"/>
<reference evidence="2 3" key="1">
    <citation type="submission" date="2019-05" db="EMBL/GenBank/DDBJ databases">
        <title>Another draft genome of Portunus trituberculatus and its Hox gene families provides insights of decapod evolution.</title>
        <authorList>
            <person name="Jeong J.-H."/>
            <person name="Song I."/>
            <person name="Kim S."/>
            <person name="Choi T."/>
            <person name="Kim D."/>
            <person name="Ryu S."/>
            <person name="Kim W."/>
        </authorList>
    </citation>
    <scope>NUCLEOTIDE SEQUENCE [LARGE SCALE GENOMIC DNA]</scope>
    <source>
        <tissue evidence="2">Muscle</tissue>
    </source>
</reference>
<dbReference type="AlphaFoldDB" id="A0A5B7JG55"/>
<dbReference type="PANTHER" id="PTHR46363">
    <property type="entry name" value="DEOXYRIBONUCLEASE TATDN2-RELATED"/>
    <property type="match status" value="1"/>
</dbReference>
<evidence type="ECO:0000313" key="3">
    <source>
        <dbReference type="Proteomes" id="UP000324222"/>
    </source>
</evidence>
<name>A0A5B7JG55_PORTR</name>
<dbReference type="SUPFAM" id="SSF51556">
    <property type="entry name" value="Metallo-dependent hydrolases"/>
    <property type="match status" value="1"/>
</dbReference>
<dbReference type="EMBL" id="VSRR010089534">
    <property type="protein sequence ID" value="MPC91938.1"/>
    <property type="molecule type" value="Genomic_DNA"/>
</dbReference>
<comment type="similarity">
    <text evidence="1">Belongs to the metallo-dependent hydrolases superfamily. TatD-type hydrolase family.</text>
</comment>
<dbReference type="OrthoDB" id="413993at2759"/>
<dbReference type="PANTHER" id="PTHR46363:SF1">
    <property type="entry name" value="DEOXYRIBONUCLEASE TATDN2-RELATED"/>
    <property type="match status" value="1"/>
</dbReference>
<keyword evidence="3" id="KW-1185">Reference proteome</keyword>